<keyword evidence="3" id="KW-1185">Reference proteome</keyword>
<dbReference type="Pfam" id="PF07791">
    <property type="entry name" value="Imm11"/>
    <property type="match status" value="1"/>
</dbReference>
<protein>
    <recommendedName>
        <fullName evidence="1">Immunity MXAN-0049 protein domain-containing protein</fullName>
    </recommendedName>
</protein>
<comment type="caution">
    <text evidence="2">The sequence shown here is derived from an EMBL/GenBank/DDBJ whole genome shotgun (WGS) entry which is preliminary data.</text>
</comment>
<sequence>MPYSPQGSLNLDWQWDEFDPNPDSFNIAGDYVYSIKHRLIDFDFWNAKCLASAEFIDLARDFSAEFRTIPVAFKYPNGEFSQKQYFYVLWKDWHSLIDLDKSSYIVSEDLHCARVKDKYFQDHWHMQEISQFVVDPQKDPHRHIFRSIDLRNEAICSESFMRMCKQRKMKGIEFVPIEDAKLIDPFGA</sequence>
<proteinExistence type="predicted"/>
<accession>A0ABT6KXP6</accession>
<evidence type="ECO:0000313" key="3">
    <source>
        <dbReference type="Proteomes" id="UP001160130"/>
    </source>
</evidence>
<dbReference type="EMBL" id="JARXVE010000003">
    <property type="protein sequence ID" value="MDH6195471.1"/>
    <property type="molecule type" value="Genomic_DNA"/>
</dbReference>
<organism evidence="2 3">
    <name type="scientific">Mycolicibacterium frederiksbergense</name>
    <dbReference type="NCBI Taxonomy" id="117567"/>
    <lineage>
        <taxon>Bacteria</taxon>
        <taxon>Bacillati</taxon>
        <taxon>Actinomycetota</taxon>
        <taxon>Actinomycetes</taxon>
        <taxon>Mycobacteriales</taxon>
        <taxon>Mycobacteriaceae</taxon>
        <taxon>Mycolicibacterium</taxon>
    </lineage>
</organism>
<dbReference type="Proteomes" id="UP001160130">
    <property type="component" value="Unassembled WGS sequence"/>
</dbReference>
<name>A0ABT6KXP6_9MYCO</name>
<feature type="domain" description="Immunity MXAN-0049 protein" evidence="1">
    <location>
        <begin position="66"/>
        <end position="178"/>
    </location>
</feature>
<evidence type="ECO:0000259" key="1">
    <source>
        <dbReference type="Pfam" id="PF07791"/>
    </source>
</evidence>
<dbReference type="RefSeq" id="WP_280832127.1">
    <property type="nucleotide sequence ID" value="NZ_JARXVE010000003.1"/>
</dbReference>
<reference evidence="2 3" key="1">
    <citation type="submission" date="2023-04" db="EMBL/GenBank/DDBJ databases">
        <title>Forest soil microbial communities from Buena Vista Peninsula, Colon Province, Panama.</title>
        <authorList>
            <person name="Bouskill N."/>
        </authorList>
    </citation>
    <scope>NUCLEOTIDE SEQUENCE [LARGE SCALE GENOMIC DNA]</scope>
    <source>
        <strain evidence="2 3">AC80</strain>
    </source>
</reference>
<evidence type="ECO:0000313" key="2">
    <source>
        <dbReference type="EMBL" id="MDH6195471.1"/>
    </source>
</evidence>
<dbReference type="InterPro" id="IPR012433">
    <property type="entry name" value="Imm11"/>
</dbReference>
<gene>
    <name evidence="2" type="ORF">M2272_002111</name>
</gene>